<name>A0A1H3YZE6_SELRU</name>
<dbReference type="PANTHER" id="PTHR35801">
    <property type="entry name" value="PHOSPHOSERINE PHOSPHATASE RSBX"/>
    <property type="match status" value="1"/>
</dbReference>
<dbReference type="SUPFAM" id="SSF81606">
    <property type="entry name" value="PP2C-like"/>
    <property type="match status" value="1"/>
</dbReference>
<dbReference type="Proteomes" id="UP000183469">
    <property type="component" value="Unassembled WGS sequence"/>
</dbReference>
<protein>
    <submittedName>
        <fullName evidence="2">Stage II sporulation protein E (SpoIIE)</fullName>
    </submittedName>
</protein>
<dbReference type="Pfam" id="PF07228">
    <property type="entry name" value="SpoIIE"/>
    <property type="match status" value="1"/>
</dbReference>
<feature type="domain" description="PPM-type phosphatase" evidence="1">
    <location>
        <begin position="11"/>
        <end position="226"/>
    </location>
</feature>
<evidence type="ECO:0000259" key="1">
    <source>
        <dbReference type="SMART" id="SM00331"/>
    </source>
</evidence>
<evidence type="ECO:0000313" key="3">
    <source>
        <dbReference type="Proteomes" id="UP000183469"/>
    </source>
</evidence>
<dbReference type="AlphaFoldDB" id="A0A1H3YZE6"/>
<dbReference type="InterPro" id="IPR036457">
    <property type="entry name" value="PPM-type-like_dom_sf"/>
</dbReference>
<gene>
    <name evidence="2" type="ORF">SAMN05660648_02206</name>
</gene>
<evidence type="ECO:0000313" key="2">
    <source>
        <dbReference type="EMBL" id="SEA16434.1"/>
    </source>
</evidence>
<accession>A0A1H3YZE6</accession>
<dbReference type="InterPro" id="IPR001932">
    <property type="entry name" value="PPM-type_phosphatase-like_dom"/>
</dbReference>
<sequence>MGAEGRVHEVEVKIGMAKTSKYATEVCGDTCDIVERPHGGISAIIADGQGNGLAAHHTSSWVVNKATQLISDGARDGAVARAVHDYLYAMKDKKVSCTLTVVSADLDTETAVISRNSNCPVIIKTPEYETVYDENVEPIGVNRHMKPLMYEVPLTAGMLIVSYTDGIAHAGKKRLGHPADFEKIMEIVRKNEAEDVAFIAKSIMDYALELDAEKASDDMTVLVMGITDGSPSSPKIEQLEVTYPY</sequence>
<dbReference type="EMBL" id="FNQG01000009">
    <property type="protein sequence ID" value="SEA16434.1"/>
    <property type="molecule type" value="Genomic_DNA"/>
</dbReference>
<dbReference type="SMART" id="SM00331">
    <property type="entry name" value="PP2C_SIG"/>
    <property type="match status" value="1"/>
</dbReference>
<organism evidence="2 3">
    <name type="scientific">Selenomonas ruminantium</name>
    <dbReference type="NCBI Taxonomy" id="971"/>
    <lineage>
        <taxon>Bacteria</taxon>
        <taxon>Bacillati</taxon>
        <taxon>Bacillota</taxon>
        <taxon>Negativicutes</taxon>
        <taxon>Selenomonadales</taxon>
        <taxon>Selenomonadaceae</taxon>
        <taxon>Selenomonas</taxon>
    </lineage>
</organism>
<proteinExistence type="predicted"/>
<dbReference type="Gene3D" id="3.60.40.10">
    <property type="entry name" value="PPM-type phosphatase domain"/>
    <property type="match status" value="1"/>
</dbReference>
<dbReference type="PANTHER" id="PTHR35801:SF1">
    <property type="entry name" value="PHOSPHOSERINE PHOSPHATASE RSBX"/>
    <property type="match status" value="1"/>
</dbReference>
<reference evidence="2 3" key="1">
    <citation type="submission" date="2016-10" db="EMBL/GenBank/DDBJ databases">
        <authorList>
            <person name="de Groot N.N."/>
        </authorList>
    </citation>
    <scope>NUCLEOTIDE SEQUENCE [LARGE SCALE GENOMIC DNA]</scope>
    <source>
        <strain evidence="2 3">DSM 2872</strain>
    </source>
</reference>
<dbReference type="InterPro" id="IPR039248">
    <property type="entry name" value="Ptase_RsbX"/>
</dbReference>